<dbReference type="InterPro" id="IPR052610">
    <property type="entry name" value="bHLH_transcription_regulator"/>
</dbReference>
<dbReference type="EMBL" id="JAVXUP010000339">
    <property type="protein sequence ID" value="KAK3030426.1"/>
    <property type="molecule type" value="Genomic_DNA"/>
</dbReference>
<keyword evidence="4" id="KW-0238">DNA-binding</keyword>
<organism evidence="9 10">
    <name type="scientific">Escallonia herrerae</name>
    <dbReference type="NCBI Taxonomy" id="1293975"/>
    <lineage>
        <taxon>Eukaryota</taxon>
        <taxon>Viridiplantae</taxon>
        <taxon>Streptophyta</taxon>
        <taxon>Embryophyta</taxon>
        <taxon>Tracheophyta</taxon>
        <taxon>Spermatophyta</taxon>
        <taxon>Magnoliopsida</taxon>
        <taxon>eudicotyledons</taxon>
        <taxon>Gunneridae</taxon>
        <taxon>Pentapetalae</taxon>
        <taxon>asterids</taxon>
        <taxon>campanulids</taxon>
        <taxon>Escalloniales</taxon>
        <taxon>Escalloniaceae</taxon>
        <taxon>Escallonia</taxon>
    </lineage>
</organism>
<evidence type="ECO:0000256" key="1">
    <source>
        <dbReference type="ARBA" id="ARBA00004123"/>
    </source>
</evidence>
<evidence type="ECO:0000256" key="2">
    <source>
        <dbReference type="ARBA" id="ARBA00011738"/>
    </source>
</evidence>
<reference evidence="9" key="1">
    <citation type="submission" date="2022-12" db="EMBL/GenBank/DDBJ databases">
        <title>Draft genome assemblies for two species of Escallonia (Escalloniales).</title>
        <authorList>
            <person name="Chanderbali A."/>
            <person name="Dervinis C."/>
            <person name="Anghel I."/>
            <person name="Soltis D."/>
            <person name="Soltis P."/>
            <person name="Zapata F."/>
        </authorList>
    </citation>
    <scope>NUCLEOTIDE SEQUENCE</scope>
    <source>
        <strain evidence="9">UCBG64.0493</strain>
        <tissue evidence="9">Leaf</tissue>
    </source>
</reference>
<dbReference type="PANTHER" id="PTHR45959">
    <property type="entry name" value="BHLH TRANSCRIPTION FACTOR"/>
    <property type="match status" value="1"/>
</dbReference>
<dbReference type="Proteomes" id="UP001188597">
    <property type="component" value="Unassembled WGS sequence"/>
</dbReference>
<comment type="subcellular location">
    <subcellularLocation>
        <location evidence="1">Nucleus</location>
    </subcellularLocation>
</comment>
<evidence type="ECO:0000256" key="4">
    <source>
        <dbReference type="ARBA" id="ARBA00023125"/>
    </source>
</evidence>
<name>A0AA88WM68_9ASTE</name>
<evidence type="ECO:0000256" key="6">
    <source>
        <dbReference type="ARBA" id="ARBA00023242"/>
    </source>
</evidence>
<dbReference type="InterPro" id="IPR011598">
    <property type="entry name" value="bHLH_dom"/>
</dbReference>
<dbReference type="AlphaFoldDB" id="A0AA88WM68"/>
<evidence type="ECO:0000313" key="9">
    <source>
        <dbReference type="EMBL" id="KAK3030426.1"/>
    </source>
</evidence>
<keyword evidence="10" id="KW-1185">Reference proteome</keyword>
<proteinExistence type="predicted"/>
<dbReference type="SUPFAM" id="SSF47459">
    <property type="entry name" value="HLH, helix-loop-helix DNA-binding domain"/>
    <property type="match status" value="1"/>
</dbReference>
<evidence type="ECO:0000259" key="8">
    <source>
        <dbReference type="PROSITE" id="PS50888"/>
    </source>
</evidence>
<dbReference type="Pfam" id="PF00010">
    <property type="entry name" value="HLH"/>
    <property type="match status" value="1"/>
</dbReference>
<feature type="domain" description="BHLH" evidence="8">
    <location>
        <begin position="154"/>
        <end position="203"/>
    </location>
</feature>
<keyword evidence="3" id="KW-0805">Transcription regulation</keyword>
<dbReference type="PANTHER" id="PTHR45959:SF2">
    <property type="entry name" value="BHLH TRANSCRIPTION FACTOR"/>
    <property type="match status" value="1"/>
</dbReference>
<comment type="caution">
    <text evidence="9">The sequence shown here is derived from an EMBL/GenBank/DDBJ whole genome shotgun (WGS) entry which is preliminary data.</text>
</comment>
<feature type="region of interest" description="Disordered" evidence="7">
    <location>
        <begin position="64"/>
        <end position="116"/>
    </location>
</feature>
<dbReference type="FunFam" id="4.10.280.10:FF:000095">
    <property type="entry name" value="Basic helix-loop-helix family protein"/>
    <property type="match status" value="1"/>
</dbReference>
<dbReference type="SMART" id="SM00353">
    <property type="entry name" value="HLH"/>
    <property type="match status" value="1"/>
</dbReference>
<dbReference type="GO" id="GO:0046983">
    <property type="term" value="F:protein dimerization activity"/>
    <property type="evidence" value="ECO:0007669"/>
    <property type="project" value="InterPro"/>
</dbReference>
<evidence type="ECO:0000256" key="5">
    <source>
        <dbReference type="ARBA" id="ARBA00023163"/>
    </source>
</evidence>
<dbReference type="Gene3D" id="4.10.280.10">
    <property type="entry name" value="Helix-loop-helix DNA-binding domain"/>
    <property type="match status" value="1"/>
</dbReference>
<evidence type="ECO:0000256" key="3">
    <source>
        <dbReference type="ARBA" id="ARBA00023015"/>
    </source>
</evidence>
<feature type="compositionally biased region" description="Low complexity" evidence="7">
    <location>
        <begin position="78"/>
        <end position="94"/>
    </location>
</feature>
<gene>
    <name evidence="9" type="ORF">RJ639_039183</name>
</gene>
<accession>A0AA88WM68</accession>
<protein>
    <recommendedName>
        <fullName evidence="8">BHLH domain-containing protein</fullName>
    </recommendedName>
</protein>
<comment type="subunit">
    <text evidence="2">Homodimer.</text>
</comment>
<dbReference type="GO" id="GO:0006355">
    <property type="term" value="P:regulation of DNA-templated transcription"/>
    <property type="evidence" value="ECO:0007669"/>
    <property type="project" value="UniProtKB-ARBA"/>
</dbReference>
<sequence>MDDLGFTDQCQMTSFEDSVDSFMFESFSPKSYSTDPSFSSKGTRIDKPFQAGFEKPAKLLKSNNSSFLTPLKRTPKPSTSSSSSNIITFGNSGSQPDSSNGFYGRSRNVPKEAGKSFTSSFSQDRYDYHENPCHALKFDEGTERVCNITTRTRSQAQDHVLAERKRRERLTERFIALSALLPGLKKMDKASVLGNAITHIKQLQERVKTLEEEARERDDEAFASENKFCPSGSDIDASSSDGNSYGRLNKFSPEIEIRVSSRSVLVRIYCEKHAAFITMKTITEMQKLCLSIMSSSVMPFANTNLLITVIAQMDAEFCMTTKELVENLRSAILESM</sequence>
<dbReference type="GO" id="GO:0003677">
    <property type="term" value="F:DNA binding"/>
    <property type="evidence" value="ECO:0007669"/>
    <property type="project" value="UniProtKB-KW"/>
</dbReference>
<keyword evidence="6" id="KW-0539">Nucleus</keyword>
<evidence type="ECO:0000313" key="10">
    <source>
        <dbReference type="Proteomes" id="UP001188597"/>
    </source>
</evidence>
<evidence type="ECO:0000256" key="7">
    <source>
        <dbReference type="SAM" id="MobiDB-lite"/>
    </source>
</evidence>
<feature type="compositionally biased region" description="Low complexity" evidence="7">
    <location>
        <begin position="231"/>
        <end position="241"/>
    </location>
</feature>
<dbReference type="PROSITE" id="PS50888">
    <property type="entry name" value="BHLH"/>
    <property type="match status" value="1"/>
</dbReference>
<feature type="region of interest" description="Disordered" evidence="7">
    <location>
        <begin position="212"/>
        <end position="241"/>
    </location>
</feature>
<dbReference type="InterPro" id="IPR036638">
    <property type="entry name" value="HLH_DNA-bd_sf"/>
</dbReference>
<dbReference type="GO" id="GO:0005634">
    <property type="term" value="C:nucleus"/>
    <property type="evidence" value="ECO:0007669"/>
    <property type="project" value="UniProtKB-SubCell"/>
</dbReference>
<keyword evidence="5" id="KW-0804">Transcription</keyword>